<protein>
    <recommendedName>
        <fullName evidence="1">Ubiquilin</fullName>
    </recommendedName>
</protein>
<dbReference type="SMART" id="SM00727">
    <property type="entry name" value="STI1"/>
    <property type="match status" value="4"/>
</dbReference>
<feature type="domain" description="UBA" evidence="3">
    <location>
        <begin position="469"/>
        <end position="510"/>
    </location>
</feature>
<dbReference type="Gene3D" id="1.10.8.10">
    <property type="entry name" value="DNA helicase RuvA subunit, C-terminal domain"/>
    <property type="match status" value="1"/>
</dbReference>
<dbReference type="PROSITE" id="PS50030">
    <property type="entry name" value="UBA"/>
    <property type="match status" value="1"/>
</dbReference>
<feature type="compositionally biased region" description="Low complexity" evidence="2">
    <location>
        <begin position="83"/>
        <end position="120"/>
    </location>
</feature>
<evidence type="ECO:0000259" key="3">
    <source>
        <dbReference type="PROSITE" id="PS50030"/>
    </source>
</evidence>
<dbReference type="GO" id="GO:0031593">
    <property type="term" value="F:polyubiquitin modification-dependent protein binding"/>
    <property type="evidence" value="ECO:0007669"/>
    <property type="project" value="TreeGrafter"/>
</dbReference>
<dbReference type="CDD" id="cd16106">
    <property type="entry name" value="Ubl_Dsk2p_like"/>
    <property type="match status" value="1"/>
</dbReference>
<feature type="compositionally biased region" description="Low complexity" evidence="2">
    <location>
        <begin position="295"/>
        <end position="316"/>
    </location>
</feature>
<comment type="caution">
    <text evidence="5">The sequence shown here is derived from an EMBL/GenBank/DDBJ whole genome shotgun (WGS) entry which is preliminary data.</text>
</comment>
<dbReference type="InterPro" id="IPR015940">
    <property type="entry name" value="UBA"/>
</dbReference>
<evidence type="ECO:0000313" key="6">
    <source>
        <dbReference type="Proteomes" id="UP001431209"/>
    </source>
</evidence>
<dbReference type="InterPro" id="IPR000626">
    <property type="entry name" value="Ubiquitin-like_dom"/>
</dbReference>
<evidence type="ECO:0000259" key="4">
    <source>
        <dbReference type="PROSITE" id="PS50053"/>
    </source>
</evidence>
<dbReference type="InterPro" id="IPR006636">
    <property type="entry name" value="STI1_HS-bd"/>
</dbReference>
<dbReference type="AlphaFoldDB" id="A0AAW2YZG3"/>
<organism evidence="5 6">
    <name type="scientific">Acrasis kona</name>
    <dbReference type="NCBI Taxonomy" id="1008807"/>
    <lineage>
        <taxon>Eukaryota</taxon>
        <taxon>Discoba</taxon>
        <taxon>Heterolobosea</taxon>
        <taxon>Tetramitia</taxon>
        <taxon>Eutetramitia</taxon>
        <taxon>Acrasidae</taxon>
        <taxon>Acrasis</taxon>
    </lineage>
</organism>
<dbReference type="PROSITE" id="PS50053">
    <property type="entry name" value="UBIQUITIN_2"/>
    <property type="match status" value="1"/>
</dbReference>
<dbReference type="PANTHER" id="PTHR10677">
    <property type="entry name" value="UBIQUILIN"/>
    <property type="match status" value="1"/>
</dbReference>
<feature type="region of interest" description="Disordered" evidence="2">
    <location>
        <begin position="392"/>
        <end position="419"/>
    </location>
</feature>
<dbReference type="PANTHER" id="PTHR10677:SF3">
    <property type="entry name" value="FI07626P-RELATED"/>
    <property type="match status" value="1"/>
</dbReference>
<dbReference type="SMART" id="SM00213">
    <property type="entry name" value="UBQ"/>
    <property type="match status" value="1"/>
</dbReference>
<accession>A0AAW2YZG3</accession>
<dbReference type="Gene3D" id="1.10.260.100">
    <property type="match status" value="1"/>
</dbReference>
<dbReference type="GO" id="GO:0005829">
    <property type="term" value="C:cytosol"/>
    <property type="evidence" value="ECO:0007669"/>
    <property type="project" value="TreeGrafter"/>
</dbReference>
<dbReference type="CDD" id="cd14399">
    <property type="entry name" value="UBA_PLICs"/>
    <property type="match status" value="1"/>
</dbReference>
<feature type="compositionally biased region" description="Polar residues" evidence="2">
    <location>
        <begin position="250"/>
        <end position="279"/>
    </location>
</feature>
<dbReference type="FunFam" id="1.10.260.100:FF:000001">
    <property type="entry name" value="Ubiquilin 1"/>
    <property type="match status" value="1"/>
</dbReference>
<name>A0AAW2YZG3_9EUKA</name>
<dbReference type="FunFam" id="1.10.8.10:FF:000079">
    <property type="entry name" value="Ubiquitin family protein"/>
    <property type="match status" value="1"/>
</dbReference>
<dbReference type="PROSITE" id="PS00299">
    <property type="entry name" value="UBIQUITIN_1"/>
    <property type="match status" value="1"/>
</dbReference>
<gene>
    <name evidence="5" type="ORF">AKO1_015038</name>
</gene>
<proteinExistence type="predicted"/>
<dbReference type="SUPFAM" id="SSF54236">
    <property type="entry name" value="Ubiquitin-like"/>
    <property type="match status" value="1"/>
</dbReference>
<dbReference type="InterPro" id="IPR015496">
    <property type="entry name" value="Ubiquilin"/>
</dbReference>
<dbReference type="Pfam" id="PF23195">
    <property type="entry name" value="UBQLN1"/>
    <property type="match status" value="2"/>
</dbReference>
<dbReference type="SUPFAM" id="SSF46934">
    <property type="entry name" value="UBA-like"/>
    <property type="match status" value="1"/>
</dbReference>
<dbReference type="InterPro" id="IPR029071">
    <property type="entry name" value="Ubiquitin-like_domsf"/>
</dbReference>
<dbReference type="GO" id="GO:0006511">
    <property type="term" value="P:ubiquitin-dependent protein catabolic process"/>
    <property type="evidence" value="ECO:0007669"/>
    <property type="project" value="TreeGrafter"/>
</dbReference>
<evidence type="ECO:0000256" key="1">
    <source>
        <dbReference type="ARBA" id="ARBA00071717"/>
    </source>
</evidence>
<dbReference type="EMBL" id="JAOPGA020000810">
    <property type="protein sequence ID" value="KAL0482054.1"/>
    <property type="molecule type" value="Genomic_DNA"/>
</dbReference>
<dbReference type="Pfam" id="PF00627">
    <property type="entry name" value="UBA"/>
    <property type="match status" value="1"/>
</dbReference>
<evidence type="ECO:0000313" key="5">
    <source>
        <dbReference type="EMBL" id="KAL0482054.1"/>
    </source>
</evidence>
<keyword evidence="6" id="KW-1185">Reference proteome</keyword>
<evidence type="ECO:0000256" key="2">
    <source>
        <dbReference type="SAM" id="MobiDB-lite"/>
    </source>
</evidence>
<dbReference type="Proteomes" id="UP001431209">
    <property type="component" value="Unassembled WGS sequence"/>
</dbReference>
<feature type="domain" description="Ubiquitin-like" evidence="4">
    <location>
        <begin position="1"/>
        <end position="70"/>
    </location>
</feature>
<dbReference type="SMART" id="SM00165">
    <property type="entry name" value="UBA"/>
    <property type="match status" value="1"/>
</dbReference>
<dbReference type="InterPro" id="IPR009060">
    <property type="entry name" value="UBA-like_sf"/>
</dbReference>
<dbReference type="InterPro" id="IPR019954">
    <property type="entry name" value="Ubiquitin_CS"/>
</dbReference>
<dbReference type="Gene3D" id="3.10.20.90">
    <property type="entry name" value="Phosphatidylinositol 3-kinase Catalytic Subunit, Chain A, domain 1"/>
    <property type="match status" value="1"/>
</dbReference>
<feature type="region of interest" description="Disordered" evidence="2">
    <location>
        <begin position="72"/>
        <end position="120"/>
    </location>
</feature>
<sequence>MKLSIRSPNGDKFDVEVADDATVAEFKEVIAKSSNVPAEQQRLIYRGRVLKDPKTLKESDVQEGYAIHLVKGARPAGSTSDQPASSTTTTNPSSTSNPSPSNPTTTTAPPSSDASSNNPFNMFGSGAAGFGGGLGGLGDPTMGMNPEQMEQMMNNPMVQNMLSNPEVVRQMMMSNPQMREVMQNNPEVGRILSDPEMLRRTMELSRNPNLMREMMRNSDRAMSNIEGMPGGFDALRRMYTDVQQPLHEATSNMTSGDADSQSSQNNPFASLFPNANQSSTTDNTNTNPLPNPWGGPSTTSSQTGGAQQQQQQQVPPNLFGGGMNQQGMQQMMQNPVMQQITQQLMSDPQLFQQMLQMNPQLQQMAQGNPMLQQMLQNPQMLQQMMQLQNLMFQQQQQPSPSQQAPQQSTTNTQQQQQPNQNAFADMMRQMMMGGGGFGGNDPFGFGQFGVPPVVPQSMPSQTSNIPPAELYATQLQQLKDMGFTDEAKNITALQSSRGNVNAAIEYLLNNPYL</sequence>
<dbReference type="Pfam" id="PF00240">
    <property type="entry name" value="ubiquitin"/>
    <property type="match status" value="1"/>
</dbReference>
<reference evidence="5 6" key="1">
    <citation type="submission" date="2024-03" db="EMBL/GenBank/DDBJ databases">
        <title>The Acrasis kona genome and developmental transcriptomes reveal deep origins of eukaryotic multicellular pathways.</title>
        <authorList>
            <person name="Sheikh S."/>
            <person name="Fu C.-J."/>
            <person name="Brown M.W."/>
            <person name="Baldauf S.L."/>
        </authorList>
    </citation>
    <scope>NUCLEOTIDE SEQUENCE [LARGE SCALE GENOMIC DNA]</scope>
    <source>
        <strain evidence="5 6">ATCC MYA-3509</strain>
    </source>
</reference>
<feature type="region of interest" description="Disordered" evidence="2">
    <location>
        <begin position="250"/>
        <end position="326"/>
    </location>
</feature>